<evidence type="ECO:0000313" key="6">
    <source>
        <dbReference type="Proteomes" id="UP000639772"/>
    </source>
</evidence>
<dbReference type="GO" id="GO:0003723">
    <property type="term" value="F:RNA binding"/>
    <property type="evidence" value="ECO:0007669"/>
    <property type="project" value="InterPro"/>
</dbReference>
<accession>A0A835PQI9</accession>
<evidence type="ECO:0000313" key="3">
    <source>
        <dbReference type="EMBL" id="KAG0454747.1"/>
    </source>
</evidence>
<dbReference type="InterPro" id="IPR002885">
    <property type="entry name" value="PPR_rpt"/>
</dbReference>
<feature type="repeat" description="PPR" evidence="2">
    <location>
        <begin position="177"/>
        <end position="211"/>
    </location>
</feature>
<feature type="repeat" description="PPR" evidence="2">
    <location>
        <begin position="75"/>
        <end position="109"/>
    </location>
</feature>
<protein>
    <recommendedName>
        <fullName evidence="7">Pentatricopeptide repeat-containing protein</fullName>
    </recommendedName>
</protein>
<keyword evidence="5" id="KW-1185">Reference proteome</keyword>
<evidence type="ECO:0000313" key="4">
    <source>
        <dbReference type="EMBL" id="KAG0455909.1"/>
    </source>
</evidence>
<evidence type="ECO:0000256" key="2">
    <source>
        <dbReference type="PROSITE-ProRule" id="PRU00708"/>
    </source>
</evidence>
<dbReference type="GO" id="GO:0009451">
    <property type="term" value="P:RNA modification"/>
    <property type="evidence" value="ECO:0007669"/>
    <property type="project" value="InterPro"/>
</dbReference>
<dbReference type="PROSITE" id="PS51375">
    <property type="entry name" value="PPR"/>
    <property type="match status" value="3"/>
</dbReference>
<dbReference type="InterPro" id="IPR011990">
    <property type="entry name" value="TPR-like_helical_dom_sf"/>
</dbReference>
<dbReference type="AlphaFoldDB" id="A0A835PQI9"/>
<dbReference type="SUPFAM" id="SSF48452">
    <property type="entry name" value="TPR-like"/>
    <property type="match status" value="1"/>
</dbReference>
<keyword evidence="1" id="KW-0677">Repeat</keyword>
<dbReference type="Pfam" id="PF13041">
    <property type="entry name" value="PPR_2"/>
    <property type="match status" value="2"/>
</dbReference>
<dbReference type="GO" id="GO:0099402">
    <property type="term" value="P:plant organ development"/>
    <property type="evidence" value="ECO:0007669"/>
    <property type="project" value="UniProtKB-ARBA"/>
</dbReference>
<dbReference type="Proteomes" id="UP000636800">
    <property type="component" value="Chromosome 13"/>
</dbReference>
<dbReference type="Proteomes" id="UP000639772">
    <property type="component" value="Chromosome 13"/>
</dbReference>
<dbReference type="FunFam" id="1.25.40.10:FF:000158">
    <property type="entry name" value="pentatricopeptide repeat-containing protein At2g33680"/>
    <property type="match status" value="1"/>
</dbReference>
<proteinExistence type="predicted"/>
<dbReference type="NCBIfam" id="TIGR00756">
    <property type="entry name" value="PPR"/>
    <property type="match status" value="2"/>
</dbReference>
<gene>
    <name evidence="4" type="ORF">HPP92_023697</name>
    <name evidence="3" type="ORF">HPP92_024039</name>
</gene>
<dbReference type="Gene3D" id="1.25.40.10">
    <property type="entry name" value="Tetratricopeptide repeat domain"/>
    <property type="match status" value="2"/>
</dbReference>
<reference evidence="5 6" key="1">
    <citation type="journal article" date="2020" name="Nat. Food">
        <title>A phased Vanilla planifolia genome enables genetic improvement of flavour and production.</title>
        <authorList>
            <person name="Hasing T."/>
            <person name="Tang H."/>
            <person name="Brym M."/>
            <person name="Khazi F."/>
            <person name="Huang T."/>
            <person name="Chambers A.H."/>
        </authorList>
    </citation>
    <scope>NUCLEOTIDE SEQUENCE [LARGE SCALE GENOMIC DNA]</scope>
    <source>
        <tissue evidence="4">Leaf</tissue>
    </source>
</reference>
<dbReference type="InterPro" id="IPR046960">
    <property type="entry name" value="PPR_At4g14850-like_plant"/>
</dbReference>
<feature type="repeat" description="PPR" evidence="2">
    <location>
        <begin position="212"/>
        <end position="247"/>
    </location>
</feature>
<organism evidence="4 6">
    <name type="scientific">Vanilla planifolia</name>
    <name type="common">Vanilla</name>
    <dbReference type="NCBI Taxonomy" id="51239"/>
    <lineage>
        <taxon>Eukaryota</taxon>
        <taxon>Viridiplantae</taxon>
        <taxon>Streptophyta</taxon>
        <taxon>Embryophyta</taxon>
        <taxon>Tracheophyta</taxon>
        <taxon>Spermatophyta</taxon>
        <taxon>Magnoliopsida</taxon>
        <taxon>Liliopsida</taxon>
        <taxon>Asparagales</taxon>
        <taxon>Orchidaceae</taxon>
        <taxon>Vanilloideae</taxon>
        <taxon>Vanilleae</taxon>
        <taxon>Vanilla</taxon>
    </lineage>
</organism>
<evidence type="ECO:0000256" key="1">
    <source>
        <dbReference type="ARBA" id="ARBA00022737"/>
    </source>
</evidence>
<dbReference type="EMBL" id="JADCNM010000013">
    <property type="protein sequence ID" value="KAG0455909.1"/>
    <property type="molecule type" value="Genomic_DNA"/>
</dbReference>
<sequence>MLEEGVSPDGVSLASFLSMLAQYGNIKQGKEVHCYLIRNRFVQNSILISSLVNFYAKLRRIDYAERTLVQSTKVNVVAWSAMIGGLVRINDLHGALLLYKHMVCSGKKPTEKSLSIILKAIRGLRFLRFGSQIHGYVIKVRFQLDKFIQSGLIGMYAACGAPSHLCRRLFDQMVVKDLVAWTTMIVAHGLQGEGSATLRLFDEMQERGVCPDSATFASALSACSSSGLLYEGLKLFCSMIHKHGIRPTKEHYASLSCLIAKDRRIGEAYKEYERLGLNEDVGALESLLRACKVHGEIAYGEMARRRLLEIEPGNYSACRILADMYFAAGRWEDAQSLLRDSGNARVS</sequence>
<comment type="caution">
    <text evidence="4">The sequence shown here is derived from an EMBL/GenBank/DDBJ whole genome shotgun (WGS) entry which is preliminary data.</text>
</comment>
<name>A0A835PQI9_VANPL</name>
<dbReference type="OrthoDB" id="185373at2759"/>
<evidence type="ECO:0008006" key="7">
    <source>
        <dbReference type="Google" id="ProtNLM"/>
    </source>
</evidence>
<dbReference type="PANTHER" id="PTHR47926">
    <property type="entry name" value="PENTATRICOPEPTIDE REPEAT-CONTAINING PROTEIN"/>
    <property type="match status" value="1"/>
</dbReference>
<evidence type="ECO:0000313" key="5">
    <source>
        <dbReference type="Proteomes" id="UP000636800"/>
    </source>
</evidence>
<dbReference type="EMBL" id="JADCNL010000013">
    <property type="protein sequence ID" value="KAG0454747.1"/>
    <property type="molecule type" value="Genomic_DNA"/>
</dbReference>